<protein>
    <submittedName>
        <fullName evidence="2">ATP-binding protein</fullName>
    </submittedName>
</protein>
<evidence type="ECO:0000313" key="4">
    <source>
        <dbReference type="EMBL" id="SDP66756.1"/>
    </source>
</evidence>
<name>A0A1H0ULN6_PSERE</name>
<dbReference type="AlphaFoldDB" id="A0A1H0ULN6"/>
<evidence type="ECO:0000313" key="2">
    <source>
        <dbReference type="EMBL" id="KAB0488328.1"/>
    </source>
</evidence>
<gene>
    <name evidence="3" type="ORF">BVK86_00175</name>
    <name evidence="2" type="ORF">F7R15_00165</name>
    <name evidence="4" type="ORF">SAMN04490202_5475</name>
</gene>
<dbReference type="Proteomes" id="UP000460142">
    <property type="component" value="Unassembled WGS sequence"/>
</dbReference>
<evidence type="ECO:0000313" key="3">
    <source>
        <dbReference type="EMBL" id="OLU05816.1"/>
    </source>
</evidence>
<dbReference type="Pfam" id="PF13401">
    <property type="entry name" value="AAA_22"/>
    <property type="match status" value="1"/>
</dbReference>
<dbReference type="InterPro" id="IPR027417">
    <property type="entry name" value="P-loop_NTPase"/>
</dbReference>
<dbReference type="EMBL" id="MSTQ01000001">
    <property type="protein sequence ID" value="OLU05816.1"/>
    <property type="molecule type" value="Genomic_DNA"/>
</dbReference>
<dbReference type="GO" id="GO:0016887">
    <property type="term" value="F:ATP hydrolysis activity"/>
    <property type="evidence" value="ECO:0007669"/>
    <property type="project" value="InterPro"/>
</dbReference>
<dbReference type="Proteomes" id="UP000198549">
    <property type="component" value="Chromosome I"/>
</dbReference>
<keyword evidence="5" id="KW-1185">Reference proteome</keyword>
<accession>A0A1H0ULN6</accession>
<reference evidence="3" key="3">
    <citation type="submission" date="2017-01" db="EMBL/GenBank/DDBJ databases">
        <authorList>
            <person name="Mah S.A."/>
            <person name="Swanson W.J."/>
            <person name="Moy G.W."/>
            <person name="Vacquier V.D."/>
        </authorList>
    </citation>
    <scope>NUCLEOTIDE SEQUENCE [LARGE SCALE GENOMIC DNA]</scope>
    <source>
        <strain evidence="3">MT1</strain>
    </source>
</reference>
<evidence type="ECO:0000313" key="7">
    <source>
        <dbReference type="Proteomes" id="UP000460142"/>
    </source>
</evidence>
<dbReference type="EMBL" id="VZPS01000001">
    <property type="protein sequence ID" value="KAB0488328.1"/>
    <property type="molecule type" value="Genomic_DNA"/>
</dbReference>
<keyword evidence="2" id="KW-0067">ATP-binding</keyword>
<reference evidence="2 7" key="4">
    <citation type="submission" date="2019-09" db="EMBL/GenBank/DDBJ databases">
        <title>Draft genome sequences of 48 bacterial type strains from the CCUG.</title>
        <authorList>
            <person name="Tunovic T."/>
            <person name="Pineiro-Iglesias B."/>
            <person name="Unosson C."/>
            <person name="Inganas E."/>
            <person name="Ohlen M."/>
            <person name="Cardew S."/>
            <person name="Jensie-Markopoulos S."/>
            <person name="Salva-Serra F."/>
            <person name="Jaen-Luchoro D."/>
            <person name="Karlsson R."/>
            <person name="Svensson-Stadler L."/>
            <person name="Chun J."/>
            <person name="Moore E."/>
        </authorList>
    </citation>
    <scope>NUCLEOTIDE SEQUENCE [LARGE SCALE GENOMIC DNA]</scope>
    <source>
        <strain evidence="2 7">CCUG 53116</strain>
    </source>
</reference>
<dbReference type="EMBL" id="LT629709">
    <property type="protein sequence ID" value="SDP66756.1"/>
    <property type="molecule type" value="Genomic_DNA"/>
</dbReference>
<keyword evidence="2" id="KW-0547">Nucleotide-binding</keyword>
<proteinExistence type="predicted"/>
<reference evidence="5" key="2">
    <citation type="submission" date="2017-01" db="EMBL/GenBank/DDBJ databases">
        <authorList>
            <person name="Poblete-Castro I."/>
        </authorList>
    </citation>
    <scope>NUCLEOTIDE SEQUENCE [LARGE SCALE GENOMIC DNA]</scope>
    <source>
        <strain evidence="5">DSM 18361 / CCUG 53116 / MT1</strain>
    </source>
</reference>
<feature type="domain" description="ORC1/DEAH AAA+ ATPase" evidence="1">
    <location>
        <begin position="42"/>
        <end position="177"/>
    </location>
</feature>
<evidence type="ECO:0000313" key="6">
    <source>
        <dbReference type="Proteomes" id="UP000198549"/>
    </source>
</evidence>
<dbReference type="SUPFAM" id="SSF52540">
    <property type="entry name" value="P-loop containing nucleoside triphosphate hydrolases"/>
    <property type="match status" value="1"/>
</dbReference>
<sequence>MDIGELRPIEPYLHPLSLERYLIPTDSISATYALVLKVIRHRDSGLVIYGYPRYGKTSAMMYCQHCLKAEFPQMPVAIFNTKDEISPNKGGFYTTLLEVVHHKLAKQQCSVTIKHIRLVELMAEEAKKDPRGLFILFIDEAQRMMLPHYQWIKDIYNDLNLRGVTLLPILVGQKELIDQKAALEKAGKDAILDRFMLYEHAFRGILDRVDFETCLGYYDSSVFPANTNWTYTRFFFPLAYANGFRLASSVDVLWDAFKESYEGIGFQSRMEIPMKYFTKTIEILMTDFSERDQPEFSVSKDLCKEVIKESWYLAAGGNMKKTNPSM</sequence>
<dbReference type="RefSeq" id="WP_075944484.1">
    <property type="nucleotide sequence ID" value="NZ_LT629709.1"/>
</dbReference>
<evidence type="ECO:0000313" key="5">
    <source>
        <dbReference type="Proteomes" id="UP000186756"/>
    </source>
</evidence>
<evidence type="ECO:0000259" key="1">
    <source>
        <dbReference type="Pfam" id="PF13401"/>
    </source>
</evidence>
<dbReference type="Proteomes" id="UP000186756">
    <property type="component" value="Unassembled WGS sequence"/>
</dbReference>
<reference evidence="4 6" key="1">
    <citation type="submission" date="2016-10" db="EMBL/GenBank/DDBJ databases">
        <authorList>
            <person name="de Groot N.N."/>
        </authorList>
    </citation>
    <scope>NUCLEOTIDE SEQUENCE [LARGE SCALE GENOMIC DNA]</scope>
    <source>
        <strain evidence="4 6">BS3776</strain>
    </source>
</reference>
<dbReference type="OrthoDB" id="8903747at2"/>
<dbReference type="GO" id="GO:0005524">
    <property type="term" value="F:ATP binding"/>
    <property type="evidence" value="ECO:0007669"/>
    <property type="project" value="UniProtKB-KW"/>
</dbReference>
<dbReference type="Gene3D" id="3.40.50.300">
    <property type="entry name" value="P-loop containing nucleotide triphosphate hydrolases"/>
    <property type="match status" value="1"/>
</dbReference>
<organism evidence="4 6">
    <name type="scientific">Pseudomonas reinekei</name>
    <dbReference type="NCBI Taxonomy" id="395598"/>
    <lineage>
        <taxon>Bacteria</taxon>
        <taxon>Pseudomonadati</taxon>
        <taxon>Pseudomonadota</taxon>
        <taxon>Gammaproteobacteria</taxon>
        <taxon>Pseudomonadales</taxon>
        <taxon>Pseudomonadaceae</taxon>
        <taxon>Pseudomonas</taxon>
    </lineage>
</organism>
<dbReference type="InterPro" id="IPR049945">
    <property type="entry name" value="AAA_22"/>
</dbReference>